<sequence>MKWTVNLLLCMILCFSAVSAAQAEEEDRFVIDPQYIDVLHYNYTSNTFNEGLAWVQLTASGDMGVIDRAGNLQFDGYDLDPYSHTSYVYSEGLSRVIIDNHWAYIDRQGHVVLETAYDTVLNFREGLAAVSKNGKWGFIDRTGKLVIPLQFDEVRDDDGYGISAGTSGFYEGLAAVLKNGKWGFIDHSGKFVIQPKYEWVGNFSDGLASVTDGDKYGYIDKAGREVVPLKYTETLRFSEGIGVVIIPNNNYYHFAFINKQGRIVADFKNLYSFVYPLEDGVSIAKYHRGDPTERYVLLDKTGKVIADLGDRYAEIRSFREGLAYVYMQNHKMGMIDRSGKEVVEPIYESLKSSSDGLIAASLERDSFGFILNPLDTPSGWAKSEVKAASALGVIPVDIEYGYQNDITRADFSKLALQLFSVKMNKSVDELLQEAGKTIQGMEITDTYDETVLAAHALGIINGTGPHKLNPNGFITRQEAAVMLTRVANMLHIPAGGKSLFFTDEALMGSWAKQGIGFISTIKDGTNDAAVMSGVGANNLGRKRRIRRSRRSLR</sequence>
<feature type="chain" id="PRO_5045103150" evidence="1">
    <location>
        <begin position="21"/>
        <end position="553"/>
    </location>
</feature>
<dbReference type="EMBL" id="JBHSQV010000165">
    <property type="protein sequence ID" value="MFC5987549.1"/>
    <property type="molecule type" value="Genomic_DNA"/>
</dbReference>
<dbReference type="Pfam" id="PF14903">
    <property type="entry name" value="WG_beta_rep"/>
    <property type="match status" value="4"/>
</dbReference>
<feature type="domain" description="SLH" evidence="2">
    <location>
        <begin position="434"/>
        <end position="497"/>
    </location>
</feature>
<feature type="signal peptide" evidence="1">
    <location>
        <begin position="1"/>
        <end position="20"/>
    </location>
</feature>
<dbReference type="PROSITE" id="PS51272">
    <property type="entry name" value="SLH"/>
    <property type="match status" value="1"/>
</dbReference>
<dbReference type="SUPFAM" id="SSF69360">
    <property type="entry name" value="Cell wall binding repeat"/>
    <property type="match status" value="1"/>
</dbReference>
<dbReference type="InterPro" id="IPR032774">
    <property type="entry name" value="WG_beta_rep"/>
</dbReference>
<reference evidence="4" key="1">
    <citation type="journal article" date="2019" name="Int. J. Syst. Evol. Microbiol.">
        <title>The Global Catalogue of Microorganisms (GCM) 10K type strain sequencing project: providing services to taxonomists for standard genome sequencing and annotation.</title>
        <authorList>
            <consortium name="The Broad Institute Genomics Platform"/>
            <consortium name="The Broad Institute Genome Sequencing Center for Infectious Disease"/>
            <person name="Wu L."/>
            <person name="Ma J."/>
        </authorList>
    </citation>
    <scope>NUCLEOTIDE SEQUENCE [LARGE SCALE GENOMIC DNA]</scope>
    <source>
        <strain evidence="4">CCM 8749</strain>
    </source>
</reference>
<comment type="caution">
    <text evidence="3">The sequence shown here is derived from an EMBL/GenBank/DDBJ whole genome shotgun (WGS) entry which is preliminary data.</text>
</comment>
<dbReference type="PANTHER" id="PTHR37841">
    <property type="entry name" value="GLR2918 PROTEIN"/>
    <property type="match status" value="1"/>
</dbReference>
<dbReference type="Proteomes" id="UP001596250">
    <property type="component" value="Unassembled WGS sequence"/>
</dbReference>
<dbReference type="InterPro" id="IPR001119">
    <property type="entry name" value="SLH_dom"/>
</dbReference>
<dbReference type="PANTHER" id="PTHR37841:SF1">
    <property type="entry name" value="DUF3298 DOMAIN-CONTAINING PROTEIN"/>
    <property type="match status" value="1"/>
</dbReference>
<protein>
    <submittedName>
        <fullName evidence="3">WG repeat-containing protein</fullName>
    </submittedName>
</protein>
<evidence type="ECO:0000313" key="3">
    <source>
        <dbReference type="EMBL" id="MFC5987549.1"/>
    </source>
</evidence>
<dbReference type="RefSeq" id="WP_379894947.1">
    <property type="nucleotide sequence ID" value="NZ_CBCSCT010000038.1"/>
</dbReference>
<name>A0ABW1IRD2_9BACL</name>
<organism evidence="3 4">
    <name type="scientific">Marinicrinis lubricantis</name>
    <dbReference type="NCBI Taxonomy" id="2086470"/>
    <lineage>
        <taxon>Bacteria</taxon>
        <taxon>Bacillati</taxon>
        <taxon>Bacillota</taxon>
        <taxon>Bacilli</taxon>
        <taxon>Bacillales</taxon>
        <taxon>Paenibacillaceae</taxon>
    </lineage>
</organism>
<dbReference type="Pfam" id="PF00395">
    <property type="entry name" value="SLH"/>
    <property type="match status" value="1"/>
</dbReference>
<evidence type="ECO:0000313" key="4">
    <source>
        <dbReference type="Proteomes" id="UP001596250"/>
    </source>
</evidence>
<evidence type="ECO:0000256" key="1">
    <source>
        <dbReference type="SAM" id="SignalP"/>
    </source>
</evidence>
<accession>A0ABW1IRD2</accession>
<keyword evidence="4" id="KW-1185">Reference proteome</keyword>
<evidence type="ECO:0000259" key="2">
    <source>
        <dbReference type="PROSITE" id="PS51272"/>
    </source>
</evidence>
<gene>
    <name evidence="3" type="ORF">ACFPXP_14170</name>
</gene>
<keyword evidence="1" id="KW-0732">Signal</keyword>
<proteinExistence type="predicted"/>